<dbReference type="OrthoDB" id="2643438at2"/>
<dbReference type="SUPFAM" id="SSF51161">
    <property type="entry name" value="Trimeric LpxA-like enzymes"/>
    <property type="match status" value="1"/>
</dbReference>
<dbReference type="GO" id="GO:0016020">
    <property type="term" value="C:membrane"/>
    <property type="evidence" value="ECO:0007669"/>
    <property type="project" value="GOC"/>
</dbReference>
<keyword evidence="8" id="KW-1185">Reference proteome</keyword>
<dbReference type="GO" id="GO:0008780">
    <property type="term" value="F:acyl-[acyl-carrier-protein]-UDP-N-acetylglucosamine O-acyltransferase activity"/>
    <property type="evidence" value="ECO:0007669"/>
    <property type="project" value="InterPro"/>
</dbReference>
<evidence type="ECO:0000256" key="2">
    <source>
        <dbReference type="ARBA" id="ARBA00022556"/>
    </source>
</evidence>
<dbReference type="PANTHER" id="PTHR43480:SF1">
    <property type="entry name" value="ACYL-[ACYL-CARRIER-PROTEIN]--UDP-N-ACETYLGLUCOSAMINE O-ACYLTRANSFERASE, MITOCHONDRIAL-RELATED"/>
    <property type="match status" value="1"/>
</dbReference>
<comment type="caution">
    <text evidence="7">The sequence shown here is derived from an EMBL/GenBank/DDBJ whole genome shotgun (WGS) entry which is preliminary data.</text>
</comment>
<keyword evidence="2" id="KW-0441">Lipid A biosynthesis</keyword>
<dbReference type="Pfam" id="PF00132">
    <property type="entry name" value="Hexapep"/>
    <property type="match status" value="1"/>
</dbReference>
<dbReference type="GO" id="GO:0009245">
    <property type="term" value="P:lipid A biosynthetic process"/>
    <property type="evidence" value="ECO:0007669"/>
    <property type="project" value="UniProtKB-KW"/>
</dbReference>
<reference evidence="7 8" key="1">
    <citation type="submission" date="2019-07" db="EMBL/GenBank/DDBJ databases">
        <title>Whole genome shotgun sequence of Cellulomonas xylanilytica NBRC 101102.</title>
        <authorList>
            <person name="Hosoyama A."/>
            <person name="Uohara A."/>
            <person name="Ohji S."/>
            <person name="Ichikawa N."/>
        </authorList>
    </citation>
    <scope>NUCLEOTIDE SEQUENCE [LARGE SCALE GENOMIC DNA]</scope>
    <source>
        <strain evidence="7 8">NBRC 101102</strain>
    </source>
</reference>
<dbReference type="EMBL" id="BJUB01000006">
    <property type="protein sequence ID" value="GEK21653.1"/>
    <property type="molecule type" value="Genomic_DNA"/>
</dbReference>
<proteinExistence type="predicted"/>
<keyword evidence="1" id="KW-0444">Lipid biosynthesis</keyword>
<evidence type="ECO:0000259" key="6">
    <source>
        <dbReference type="Pfam" id="PF13720"/>
    </source>
</evidence>
<dbReference type="InterPro" id="IPR010137">
    <property type="entry name" value="Lipid_A_LpxA"/>
</dbReference>
<dbReference type="RefSeq" id="WP_146927444.1">
    <property type="nucleotide sequence ID" value="NZ_BJUB01000006.1"/>
</dbReference>
<dbReference type="InterPro" id="IPR029098">
    <property type="entry name" value="Acetyltransf_C"/>
</dbReference>
<accession>A0A510V446</accession>
<keyword evidence="5 7" id="KW-0012">Acyltransferase</keyword>
<dbReference type="InterPro" id="IPR001451">
    <property type="entry name" value="Hexapep"/>
</dbReference>
<name>A0A510V446_9CELL</name>
<keyword evidence="3 7" id="KW-0808">Transferase</keyword>
<dbReference type="Proteomes" id="UP000321118">
    <property type="component" value="Unassembled WGS sequence"/>
</dbReference>
<keyword evidence="4" id="KW-0443">Lipid metabolism</keyword>
<evidence type="ECO:0000256" key="4">
    <source>
        <dbReference type="ARBA" id="ARBA00023098"/>
    </source>
</evidence>
<dbReference type="PANTHER" id="PTHR43480">
    <property type="entry name" value="ACYL-[ACYL-CARRIER-PROTEIN]--UDP-N-ACETYLGLUCOSAMINE O-ACYLTRANSFERASE"/>
    <property type="match status" value="1"/>
</dbReference>
<evidence type="ECO:0000313" key="8">
    <source>
        <dbReference type="Proteomes" id="UP000321118"/>
    </source>
</evidence>
<evidence type="ECO:0000256" key="3">
    <source>
        <dbReference type="ARBA" id="ARBA00022679"/>
    </source>
</evidence>
<organism evidence="7 8">
    <name type="scientific">Cellulomonas xylanilytica</name>
    <dbReference type="NCBI Taxonomy" id="233583"/>
    <lineage>
        <taxon>Bacteria</taxon>
        <taxon>Bacillati</taxon>
        <taxon>Actinomycetota</taxon>
        <taxon>Actinomycetes</taxon>
        <taxon>Micrococcales</taxon>
        <taxon>Cellulomonadaceae</taxon>
        <taxon>Cellulomonas</taxon>
    </lineage>
</organism>
<sequence length="230" mass="24019">MNSIHPTAVIGDGVVLGDGNVIGPYVVLYGPLEIGDGNWIGPGVTLGTPPEVRGVEHGAQWESVASGPGISIGHRNVIREQTLIHQGWKHPTVVGDDCFLMNKVYVAHDSVIENGCTLASTVTMGGHVRIGAGANVGLGTVVHQRRFVAAGAMVGMGSVVTRDVPPFALAFGNPARVQGANRVGMTRRGLDESAVDAIAAFYERGIVPGADDVPPSLRDDFLTWEKVSGP</sequence>
<dbReference type="AlphaFoldDB" id="A0A510V446"/>
<protein>
    <submittedName>
        <fullName evidence="7">Acyl-[acyl-carrier-protein]--UDP-N-acetylglucosamine O-acyltransferase</fullName>
    </submittedName>
</protein>
<feature type="domain" description="UDP N-acetylglucosamine O-acyltransferase C-terminal" evidence="6">
    <location>
        <begin position="163"/>
        <end position="203"/>
    </location>
</feature>
<dbReference type="Pfam" id="PF13720">
    <property type="entry name" value="Acetyltransf_11"/>
    <property type="match status" value="1"/>
</dbReference>
<evidence type="ECO:0000256" key="5">
    <source>
        <dbReference type="ARBA" id="ARBA00023315"/>
    </source>
</evidence>
<dbReference type="Gene3D" id="2.160.10.10">
    <property type="entry name" value="Hexapeptide repeat proteins"/>
    <property type="match status" value="1"/>
</dbReference>
<gene>
    <name evidence="7" type="primary">lpxA</name>
    <name evidence="7" type="ORF">CXY01_21730</name>
</gene>
<evidence type="ECO:0000313" key="7">
    <source>
        <dbReference type="EMBL" id="GEK21653.1"/>
    </source>
</evidence>
<dbReference type="InterPro" id="IPR011004">
    <property type="entry name" value="Trimer_LpxA-like_sf"/>
</dbReference>
<evidence type="ECO:0000256" key="1">
    <source>
        <dbReference type="ARBA" id="ARBA00022516"/>
    </source>
</evidence>